<dbReference type="InterPro" id="IPR046346">
    <property type="entry name" value="Aminoacid_DH-like_N_sf"/>
</dbReference>
<evidence type="ECO:0000256" key="2">
    <source>
        <dbReference type="ARBA" id="ARBA00012962"/>
    </source>
</evidence>
<dbReference type="CDD" id="cd01065">
    <property type="entry name" value="NAD_bind_Shikimate_DH"/>
    <property type="match status" value="1"/>
</dbReference>
<keyword evidence="3 8" id="KW-0028">Amino-acid biosynthesis</keyword>
<feature type="domain" description="SDH C-terminal" evidence="11">
    <location>
        <begin position="260"/>
        <end position="289"/>
    </location>
</feature>
<dbReference type="PANTHER" id="PTHR21089">
    <property type="entry name" value="SHIKIMATE DEHYDROGENASE"/>
    <property type="match status" value="1"/>
</dbReference>
<feature type="binding site" evidence="8">
    <location>
        <begin position="148"/>
        <end position="152"/>
    </location>
    <ligand>
        <name>NADP(+)</name>
        <dbReference type="ChEBI" id="CHEBI:58349"/>
    </ligand>
</feature>
<dbReference type="AlphaFoldDB" id="B8FQ94"/>
<evidence type="ECO:0000313" key="12">
    <source>
        <dbReference type="EMBL" id="ACL21555.1"/>
    </source>
</evidence>
<keyword evidence="5 8" id="KW-0560">Oxidoreductase</keyword>
<comment type="catalytic activity">
    <reaction evidence="7 8">
        <text>shikimate + NADP(+) = 3-dehydroshikimate + NADPH + H(+)</text>
        <dbReference type="Rhea" id="RHEA:17737"/>
        <dbReference type="ChEBI" id="CHEBI:15378"/>
        <dbReference type="ChEBI" id="CHEBI:16630"/>
        <dbReference type="ChEBI" id="CHEBI:36208"/>
        <dbReference type="ChEBI" id="CHEBI:57783"/>
        <dbReference type="ChEBI" id="CHEBI:58349"/>
        <dbReference type="EC" id="1.1.1.25"/>
    </reaction>
</comment>
<dbReference type="RefSeq" id="WP_015944647.1">
    <property type="nucleotide sequence ID" value="NC_011830.1"/>
</dbReference>
<dbReference type="HAMAP" id="MF_00222">
    <property type="entry name" value="Shikimate_DH_AroE"/>
    <property type="match status" value="1"/>
</dbReference>
<comment type="function">
    <text evidence="8">Involved in the biosynthesis of the chorismate, which leads to the biosynthesis of aromatic amino acids. Catalyzes the reversible NADPH linked reduction of 3-dehydroshikimate (DHSA) to yield shikimate (SA).</text>
</comment>
<evidence type="ECO:0000256" key="5">
    <source>
        <dbReference type="ARBA" id="ARBA00023002"/>
    </source>
</evidence>
<dbReference type="NCBIfam" id="NF001319">
    <property type="entry name" value="PRK00258.3-3"/>
    <property type="match status" value="1"/>
</dbReference>
<dbReference type="NCBIfam" id="TIGR00507">
    <property type="entry name" value="aroE"/>
    <property type="match status" value="1"/>
</dbReference>
<evidence type="ECO:0000256" key="1">
    <source>
        <dbReference type="ARBA" id="ARBA00004871"/>
    </source>
</evidence>
<dbReference type="InterPro" id="IPR011342">
    <property type="entry name" value="Shikimate_DH"/>
</dbReference>
<comment type="caution">
    <text evidence="8">Lacks conserved residue(s) required for the propagation of feature annotation.</text>
</comment>
<dbReference type="GO" id="GO:0005829">
    <property type="term" value="C:cytosol"/>
    <property type="evidence" value="ECO:0007669"/>
    <property type="project" value="TreeGrafter"/>
</dbReference>
<dbReference type="GO" id="GO:0004764">
    <property type="term" value="F:shikimate 3-dehydrogenase (NADP+) activity"/>
    <property type="evidence" value="ECO:0007669"/>
    <property type="project" value="UniProtKB-UniRule"/>
</dbReference>
<feature type="domain" description="Quinate/shikimate 5-dehydrogenase/glutamyl-tRNA reductase" evidence="9">
    <location>
        <begin position="140"/>
        <end position="186"/>
    </location>
</feature>
<evidence type="ECO:0000259" key="11">
    <source>
        <dbReference type="Pfam" id="PF18317"/>
    </source>
</evidence>
<dbReference type="GO" id="GO:0009073">
    <property type="term" value="P:aromatic amino acid family biosynthetic process"/>
    <property type="evidence" value="ECO:0007669"/>
    <property type="project" value="UniProtKB-KW"/>
</dbReference>
<proteinExistence type="inferred from homology"/>
<dbReference type="SUPFAM" id="SSF51735">
    <property type="entry name" value="NAD(P)-binding Rossmann-fold domains"/>
    <property type="match status" value="1"/>
</dbReference>
<feature type="binding site" evidence="8">
    <location>
        <position position="267"/>
    </location>
    <ligand>
        <name>shikimate</name>
        <dbReference type="ChEBI" id="CHEBI:36208"/>
    </ligand>
</feature>
<feature type="binding site" evidence="8">
    <location>
        <position position="100"/>
    </location>
    <ligand>
        <name>NADP(+)</name>
        <dbReference type="ChEBI" id="CHEBI:58349"/>
    </ligand>
</feature>
<gene>
    <name evidence="8" type="primary">aroE</name>
    <name evidence="12" type="ordered locus">Dhaf_3537</name>
</gene>
<accession>B8FQ94</accession>
<feature type="binding site" evidence="8">
    <location>
        <position position="84"/>
    </location>
    <ligand>
        <name>shikimate</name>
        <dbReference type="ChEBI" id="CHEBI:36208"/>
    </ligand>
</feature>
<feature type="binding site" evidence="8">
    <location>
        <begin position="171"/>
        <end position="176"/>
    </location>
    <ligand>
        <name>NADP(+)</name>
        <dbReference type="ChEBI" id="CHEBI:58349"/>
    </ligand>
</feature>
<evidence type="ECO:0000256" key="6">
    <source>
        <dbReference type="ARBA" id="ARBA00023141"/>
    </source>
</evidence>
<evidence type="ECO:0000259" key="9">
    <source>
        <dbReference type="Pfam" id="PF01488"/>
    </source>
</evidence>
<comment type="pathway">
    <text evidence="1 8">Metabolic intermediate biosynthesis; chorismate biosynthesis; chorismate from D-erythrose 4-phosphate and phosphoenolpyruvate: step 4/7.</text>
</comment>
<dbReference type="HOGENOM" id="CLU_044063_4_1_9"/>
<dbReference type="GO" id="GO:0008652">
    <property type="term" value="P:amino acid biosynthetic process"/>
    <property type="evidence" value="ECO:0007669"/>
    <property type="project" value="UniProtKB-KW"/>
</dbReference>
<evidence type="ECO:0000256" key="7">
    <source>
        <dbReference type="ARBA" id="ARBA00049442"/>
    </source>
</evidence>
<feature type="active site" description="Proton acceptor" evidence="8">
    <location>
        <position position="88"/>
    </location>
</feature>
<reference evidence="12 13" key="1">
    <citation type="journal article" date="2012" name="BMC Microbiol.">
        <title>Genome sequence of Desulfitobacterium hafniense DCB-2, a Gram-positive anaerobe capable of dehalogenation and metal reduction.</title>
        <authorList>
            <person name="Kim S.H."/>
            <person name="Harzman C."/>
            <person name="Davis J.K."/>
            <person name="Hutcheson R."/>
            <person name="Broderick J.B."/>
            <person name="Marsh T.L."/>
            <person name="Tiedje J.M."/>
        </authorList>
    </citation>
    <scope>NUCLEOTIDE SEQUENCE [LARGE SCALE GENOMIC DNA]</scope>
    <source>
        <strain evidence="13">DSM 10664 / DCB-2</strain>
    </source>
</reference>
<dbReference type="GO" id="GO:0019632">
    <property type="term" value="P:shikimate metabolic process"/>
    <property type="evidence" value="ECO:0007669"/>
    <property type="project" value="InterPro"/>
</dbReference>
<evidence type="ECO:0000259" key="10">
    <source>
        <dbReference type="Pfam" id="PF08501"/>
    </source>
</evidence>
<comment type="similarity">
    <text evidence="8">Belongs to the shikimate dehydrogenase family.</text>
</comment>
<dbReference type="Pfam" id="PF18317">
    <property type="entry name" value="SDH_C"/>
    <property type="match status" value="1"/>
</dbReference>
<feature type="binding site" evidence="8">
    <location>
        <position position="109"/>
    </location>
    <ligand>
        <name>shikimate</name>
        <dbReference type="ChEBI" id="CHEBI:36208"/>
    </ligand>
</feature>
<feature type="binding site" evidence="8">
    <location>
        <position position="237"/>
    </location>
    <ligand>
        <name>NADP(+)</name>
        <dbReference type="ChEBI" id="CHEBI:58349"/>
    </ligand>
</feature>
<feature type="binding site" evidence="8">
    <location>
        <position position="260"/>
    </location>
    <ligand>
        <name>NADP(+)</name>
        <dbReference type="ChEBI" id="CHEBI:58349"/>
    </ligand>
</feature>
<dbReference type="UniPathway" id="UPA00053">
    <property type="reaction ID" value="UER00087"/>
</dbReference>
<dbReference type="GO" id="GO:0050661">
    <property type="term" value="F:NADP binding"/>
    <property type="evidence" value="ECO:0007669"/>
    <property type="project" value="InterPro"/>
</dbReference>
<feature type="binding site" evidence="8">
    <location>
        <position position="124"/>
    </location>
    <ligand>
        <name>shikimate</name>
        <dbReference type="ChEBI" id="CHEBI:36208"/>
    </ligand>
</feature>
<dbReference type="Proteomes" id="UP000007726">
    <property type="component" value="Chromosome"/>
</dbReference>
<dbReference type="EC" id="1.1.1.25" evidence="2 8"/>
<dbReference type="InterPro" id="IPR022893">
    <property type="entry name" value="Shikimate_DH_fam"/>
</dbReference>
<dbReference type="EMBL" id="CP001336">
    <property type="protein sequence ID" value="ACL21555.1"/>
    <property type="molecule type" value="Genomic_DNA"/>
</dbReference>
<dbReference type="KEGG" id="dhd:Dhaf_3537"/>
<evidence type="ECO:0000256" key="8">
    <source>
        <dbReference type="HAMAP-Rule" id="MF_00222"/>
    </source>
</evidence>
<keyword evidence="6 8" id="KW-0057">Aromatic amino acid biosynthesis</keyword>
<dbReference type="InterPro" id="IPR036291">
    <property type="entry name" value="NAD(P)-bd_dom_sf"/>
</dbReference>
<dbReference type="PANTHER" id="PTHR21089:SF1">
    <property type="entry name" value="BIFUNCTIONAL 3-DEHYDROQUINATE DEHYDRATASE_SHIKIMATE DEHYDROGENASE, CHLOROPLASTIC"/>
    <property type="match status" value="1"/>
</dbReference>
<evidence type="ECO:0000313" key="13">
    <source>
        <dbReference type="Proteomes" id="UP000007726"/>
    </source>
</evidence>
<dbReference type="Gene3D" id="3.40.50.10860">
    <property type="entry name" value="Leucine Dehydrogenase, chain A, domain 1"/>
    <property type="match status" value="1"/>
</dbReference>
<dbReference type="GO" id="GO:0009423">
    <property type="term" value="P:chorismate biosynthetic process"/>
    <property type="evidence" value="ECO:0007669"/>
    <property type="project" value="UniProtKB-UniRule"/>
</dbReference>
<name>B8FQ94_DESHD</name>
<feature type="domain" description="Shikimate dehydrogenase substrate binding N-terminal" evidence="10">
    <location>
        <begin position="29"/>
        <end position="111"/>
    </location>
</feature>
<protein>
    <recommendedName>
        <fullName evidence="2 8">Shikimate dehydrogenase (NADP(+))</fullName>
        <shortName evidence="8">SDH</shortName>
        <ecNumber evidence="2 8">1.1.1.25</ecNumber>
    </recommendedName>
</protein>
<dbReference type="Pfam" id="PF01488">
    <property type="entry name" value="Shikimate_DH"/>
    <property type="match status" value="1"/>
</dbReference>
<dbReference type="InterPro" id="IPR041121">
    <property type="entry name" value="SDH_C"/>
</dbReference>
<evidence type="ECO:0000256" key="4">
    <source>
        <dbReference type="ARBA" id="ARBA00022857"/>
    </source>
</evidence>
<dbReference type="SUPFAM" id="SSF53223">
    <property type="entry name" value="Aminoacid dehydrogenase-like, N-terminal domain"/>
    <property type="match status" value="1"/>
</dbReference>
<evidence type="ECO:0000256" key="3">
    <source>
        <dbReference type="ARBA" id="ARBA00022605"/>
    </source>
</evidence>
<feature type="binding site" evidence="8">
    <location>
        <begin position="37"/>
        <end position="39"/>
    </location>
    <ligand>
        <name>shikimate</name>
        <dbReference type="ChEBI" id="CHEBI:36208"/>
    </ligand>
</feature>
<dbReference type="Gene3D" id="3.40.50.720">
    <property type="entry name" value="NAD(P)-binding Rossmann-like Domain"/>
    <property type="match status" value="1"/>
</dbReference>
<dbReference type="Pfam" id="PF08501">
    <property type="entry name" value="Shikimate_dh_N"/>
    <property type="match status" value="1"/>
</dbReference>
<comment type="subunit">
    <text evidence="8">Homodimer.</text>
</comment>
<organism evidence="12 13">
    <name type="scientific">Desulfitobacterium hafniense (strain DSM 10664 / DCB-2)</name>
    <dbReference type="NCBI Taxonomy" id="272564"/>
    <lineage>
        <taxon>Bacteria</taxon>
        <taxon>Bacillati</taxon>
        <taxon>Bacillota</taxon>
        <taxon>Clostridia</taxon>
        <taxon>Eubacteriales</taxon>
        <taxon>Desulfitobacteriaceae</taxon>
        <taxon>Desulfitobacterium</taxon>
    </lineage>
</organism>
<keyword evidence="4 8" id="KW-0521">NADP</keyword>
<dbReference type="InterPro" id="IPR013708">
    <property type="entry name" value="Shikimate_DH-bd_N"/>
</dbReference>
<sequence length="295" mass="32220">MMTITEWENHSVVLSKSFGGVDLVKHFAVIGDPIAHSLSPVMHNAGYKALNLAADYQKFQVSPEDLGEAVLGLKALGFSGWNVTVPHKETILPFLDELTEEAVRAGAVNTVKVDKGRLIGHNTDGSGFVRSLQEHMELDERQQIVILGAGGAAKGIAMALAPFQAQLCIMNRTPERGAELVGKVLEWGGQAHQEEWGRGAWLVQADCVIQTTSIGLKKEEYPFSLAGIRPGTLVVDIIFNPWETPFLHSAKAMGCKTVNGIDMLLYQGVNAWEFWLEDKAPVESMRKALYQALAV</sequence>
<dbReference type="InterPro" id="IPR006151">
    <property type="entry name" value="Shikm_DH/Glu-tRNA_Rdtase"/>
</dbReference>